<dbReference type="Proteomes" id="UP000789920">
    <property type="component" value="Unassembled WGS sequence"/>
</dbReference>
<accession>A0ACA9Q3B0</accession>
<dbReference type="EMBL" id="CAJVQC010026864">
    <property type="protein sequence ID" value="CAG8734569.1"/>
    <property type="molecule type" value="Genomic_DNA"/>
</dbReference>
<evidence type="ECO:0000313" key="2">
    <source>
        <dbReference type="Proteomes" id="UP000789920"/>
    </source>
</evidence>
<sequence length="108" mass="12995">AKEIFKEDNSLIFQKKLKDTLTQNRAYMLKPYDYCKKHPDCYCDFFDINHQCNKCDLTCERKIATWGRGTLPKKIIGPFEFGKFREIEKKYTKKRKLDINELKANEYL</sequence>
<organism evidence="1 2">
    <name type="scientific">Racocetra persica</name>
    <dbReference type="NCBI Taxonomy" id="160502"/>
    <lineage>
        <taxon>Eukaryota</taxon>
        <taxon>Fungi</taxon>
        <taxon>Fungi incertae sedis</taxon>
        <taxon>Mucoromycota</taxon>
        <taxon>Glomeromycotina</taxon>
        <taxon>Glomeromycetes</taxon>
        <taxon>Diversisporales</taxon>
        <taxon>Gigasporaceae</taxon>
        <taxon>Racocetra</taxon>
    </lineage>
</organism>
<reference evidence="1" key="1">
    <citation type="submission" date="2021-06" db="EMBL/GenBank/DDBJ databases">
        <authorList>
            <person name="Kallberg Y."/>
            <person name="Tangrot J."/>
            <person name="Rosling A."/>
        </authorList>
    </citation>
    <scope>NUCLEOTIDE SEQUENCE</scope>
    <source>
        <strain evidence="1">MA461A</strain>
    </source>
</reference>
<feature type="non-terminal residue" evidence="1">
    <location>
        <position position="1"/>
    </location>
</feature>
<proteinExistence type="predicted"/>
<protein>
    <submittedName>
        <fullName evidence="1">33970_t:CDS:1</fullName>
    </submittedName>
</protein>
<name>A0ACA9Q3B0_9GLOM</name>
<feature type="non-terminal residue" evidence="1">
    <location>
        <position position="108"/>
    </location>
</feature>
<evidence type="ECO:0000313" key="1">
    <source>
        <dbReference type="EMBL" id="CAG8734569.1"/>
    </source>
</evidence>
<keyword evidence="2" id="KW-1185">Reference proteome</keyword>
<comment type="caution">
    <text evidence="1">The sequence shown here is derived from an EMBL/GenBank/DDBJ whole genome shotgun (WGS) entry which is preliminary data.</text>
</comment>
<gene>
    <name evidence="1" type="ORF">RPERSI_LOCUS12517</name>
</gene>